<feature type="domain" description="Aldehyde oxidase/xanthine dehydrogenase first molybdopterin binding" evidence="2">
    <location>
        <begin position="27"/>
        <end position="175"/>
    </location>
</feature>
<dbReference type="EC" id="1.-.-.-" evidence="3"/>
<feature type="non-terminal residue" evidence="3">
    <location>
        <position position="1"/>
    </location>
</feature>
<evidence type="ECO:0000313" key="3">
    <source>
        <dbReference type="EMBL" id="EQD64940.1"/>
    </source>
</evidence>
<organism evidence="3">
    <name type="scientific">mine drainage metagenome</name>
    <dbReference type="NCBI Taxonomy" id="410659"/>
    <lineage>
        <taxon>unclassified sequences</taxon>
        <taxon>metagenomes</taxon>
        <taxon>ecological metagenomes</taxon>
    </lineage>
</organism>
<reference evidence="3" key="2">
    <citation type="journal article" date="2014" name="ISME J.">
        <title>Microbial stratification in low pH oxic and suboxic macroscopic growths along an acid mine drainage.</title>
        <authorList>
            <person name="Mendez-Garcia C."/>
            <person name="Mesa V."/>
            <person name="Sprenger R.R."/>
            <person name="Richter M."/>
            <person name="Diez M.S."/>
            <person name="Solano J."/>
            <person name="Bargiela R."/>
            <person name="Golyshina O.V."/>
            <person name="Manteca A."/>
            <person name="Ramos J.L."/>
            <person name="Gallego J.R."/>
            <person name="Llorente I."/>
            <person name="Martins Dos Santos V.A."/>
            <person name="Jensen O.N."/>
            <person name="Pelaez A.I."/>
            <person name="Sanchez J."/>
            <person name="Ferrer M."/>
        </authorList>
    </citation>
    <scope>NUCLEOTIDE SEQUENCE</scope>
</reference>
<protein>
    <submittedName>
        <fullName evidence="3">Aldehyde oxidase and xanthine dehydrogenase, molybdopterin binding domain protein</fullName>
        <ecNumber evidence="3">1.-.-.-</ecNumber>
    </submittedName>
</protein>
<accession>T1CDV5</accession>
<dbReference type="Gene3D" id="3.30.365.10">
    <property type="entry name" value="Aldehyde oxidase/xanthine dehydrogenase, molybdopterin binding domain"/>
    <property type="match status" value="1"/>
</dbReference>
<comment type="caution">
    <text evidence="3">The sequence shown here is derived from an EMBL/GenBank/DDBJ whole genome shotgun (WGS) entry which is preliminary data.</text>
</comment>
<feature type="non-terminal residue" evidence="3">
    <location>
        <position position="175"/>
    </location>
</feature>
<dbReference type="GO" id="GO:0016491">
    <property type="term" value="F:oxidoreductase activity"/>
    <property type="evidence" value="ECO:0007669"/>
    <property type="project" value="UniProtKB-KW"/>
</dbReference>
<dbReference type="GO" id="GO:0005506">
    <property type="term" value="F:iron ion binding"/>
    <property type="evidence" value="ECO:0007669"/>
    <property type="project" value="InterPro"/>
</dbReference>
<dbReference type="InterPro" id="IPR008274">
    <property type="entry name" value="AldOxase/xan_DH_MoCoBD1"/>
</dbReference>
<reference evidence="3" key="1">
    <citation type="submission" date="2013-08" db="EMBL/GenBank/DDBJ databases">
        <authorList>
            <person name="Mendez C."/>
            <person name="Richter M."/>
            <person name="Ferrer M."/>
            <person name="Sanchez J."/>
        </authorList>
    </citation>
    <scope>NUCLEOTIDE SEQUENCE</scope>
</reference>
<dbReference type="InterPro" id="IPR037165">
    <property type="entry name" value="AldOxase/xan_DH_Mopterin-bd_sf"/>
</dbReference>
<keyword evidence="1" id="KW-0500">Molybdenum</keyword>
<dbReference type="InterPro" id="IPR016208">
    <property type="entry name" value="Ald_Oxase/xanthine_DH-like"/>
</dbReference>
<keyword evidence="3" id="KW-0560">Oxidoreductase</keyword>
<evidence type="ECO:0000256" key="1">
    <source>
        <dbReference type="ARBA" id="ARBA00022505"/>
    </source>
</evidence>
<evidence type="ECO:0000259" key="2">
    <source>
        <dbReference type="Pfam" id="PF02738"/>
    </source>
</evidence>
<gene>
    <name evidence="3" type="ORF">B2A_01781</name>
</gene>
<name>T1CDV5_9ZZZZ</name>
<dbReference type="PANTHER" id="PTHR11908:SF132">
    <property type="entry name" value="ALDEHYDE OXIDASE 1-RELATED"/>
    <property type="match status" value="1"/>
</dbReference>
<dbReference type="AlphaFoldDB" id="T1CDV5"/>
<sequence length="175" mass="18847">DYEQLPAVTDPELALTSGAPLQFEELGSNLAAGARERNAENALQDAEVVIRGRFINQRVAVVPLEGNAISVIPTPDGDRDMTIRVSTQMPHNFAKAIARILNLDPDRIRVIAPHVGGAFGGKAGVTAEHSVVIASALKLRMPIKWSETRSENMTALPHGRGQVQYVEMGFTKAGK</sequence>
<proteinExistence type="predicted"/>
<dbReference type="Pfam" id="PF02738">
    <property type="entry name" value="MoCoBD_1"/>
    <property type="match status" value="1"/>
</dbReference>
<dbReference type="SUPFAM" id="SSF56003">
    <property type="entry name" value="Molybdenum cofactor-binding domain"/>
    <property type="match status" value="1"/>
</dbReference>
<dbReference type="EMBL" id="AUZZ01001276">
    <property type="protein sequence ID" value="EQD64940.1"/>
    <property type="molecule type" value="Genomic_DNA"/>
</dbReference>
<dbReference type="PANTHER" id="PTHR11908">
    <property type="entry name" value="XANTHINE DEHYDROGENASE"/>
    <property type="match status" value="1"/>
</dbReference>